<accession>A0A3S9SWD2</accession>
<keyword evidence="11" id="KW-1185">Reference proteome</keyword>
<dbReference type="InterPro" id="IPR003593">
    <property type="entry name" value="AAA+_ATPase"/>
</dbReference>
<dbReference type="GO" id="GO:0043190">
    <property type="term" value="C:ATP-binding cassette (ABC) transporter complex"/>
    <property type="evidence" value="ECO:0007669"/>
    <property type="project" value="TreeGrafter"/>
</dbReference>
<dbReference type="GO" id="GO:0016887">
    <property type="term" value="F:ATP hydrolysis activity"/>
    <property type="evidence" value="ECO:0007669"/>
    <property type="project" value="InterPro"/>
</dbReference>
<evidence type="ECO:0000256" key="7">
    <source>
        <dbReference type="ARBA" id="ARBA00022967"/>
    </source>
</evidence>
<dbReference type="SMART" id="SM00382">
    <property type="entry name" value="AAA"/>
    <property type="match status" value="1"/>
</dbReference>
<dbReference type="InterPro" id="IPR027417">
    <property type="entry name" value="P-loop_NTPase"/>
</dbReference>
<keyword evidence="5" id="KW-0547">Nucleotide-binding</keyword>
<dbReference type="Proteomes" id="UP000267250">
    <property type="component" value="Chromosome"/>
</dbReference>
<dbReference type="InterPro" id="IPR017871">
    <property type="entry name" value="ABC_transporter-like_CS"/>
</dbReference>
<sequence length="272" mass="30967">MAKDSETILMVKDLTFRYPGGEPVLKTISFALKAGEKTVLLGPNGAGKSTLLFNLLRLYSPEEGEIYLKGKRLKDVPEEFLRQKLAYIFQNPDDQVFAPTVEEDILYGPVQFGIDSKEQKNRLKQVVELLQIKELLKRNPRHLSYGEKRRVALAGVLVMNPEIIFFDEPLAFLDPPGRKLFIKIMEELFCQGKTLLVATHDLNFAAEWGQRFLVLKDGRIIADGDHKILKKGIATFDYSLPIPTQIFQGFVHESQLPLTIKESRELLKNLLL</sequence>
<keyword evidence="7" id="KW-1278">Translocase</keyword>
<keyword evidence="8" id="KW-0472">Membrane</keyword>
<dbReference type="RefSeq" id="WP_127015945.1">
    <property type="nucleotide sequence ID" value="NZ_CP016379.1"/>
</dbReference>
<dbReference type="Pfam" id="PF00005">
    <property type="entry name" value="ABC_tran"/>
    <property type="match status" value="1"/>
</dbReference>
<dbReference type="PROSITE" id="PS00211">
    <property type="entry name" value="ABC_TRANSPORTER_1"/>
    <property type="match status" value="1"/>
</dbReference>
<evidence type="ECO:0000256" key="4">
    <source>
        <dbReference type="ARBA" id="ARBA00022475"/>
    </source>
</evidence>
<evidence type="ECO:0000313" key="10">
    <source>
        <dbReference type="EMBL" id="AZR72616.1"/>
    </source>
</evidence>
<reference evidence="10 11" key="1">
    <citation type="submission" date="2016-07" db="EMBL/GenBank/DDBJ databases">
        <title>Genome and transcriptome analysis of iron-reducing fermentative bacteria Anoxybacter fermentans.</title>
        <authorList>
            <person name="Zeng X."/>
            <person name="Shao Z."/>
        </authorList>
    </citation>
    <scope>NUCLEOTIDE SEQUENCE [LARGE SCALE GENOMIC DNA]</scope>
    <source>
        <strain evidence="10 11">DY22613</strain>
    </source>
</reference>
<dbReference type="PANTHER" id="PTHR43553:SF24">
    <property type="entry name" value="ENERGY-COUPLING FACTOR TRANSPORTER ATP-BINDING PROTEIN ECFA1"/>
    <property type="match status" value="1"/>
</dbReference>
<proteinExistence type="inferred from homology"/>
<evidence type="ECO:0000256" key="6">
    <source>
        <dbReference type="ARBA" id="ARBA00022840"/>
    </source>
</evidence>
<dbReference type="FunFam" id="3.40.50.300:FF:000224">
    <property type="entry name" value="Energy-coupling factor transporter ATP-binding protein EcfA"/>
    <property type="match status" value="1"/>
</dbReference>
<dbReference type="OrthoDB" id="9814634at2"/>
<dbReference type="KEGG" id="aft:BBF96_03965"/>
<evidence type="ECO:0000256" key="1">
    <source>
        <dbReference type="ARBA" id="ARBA00004202"/>
    </source>
</evidence>
<evidence type="ECO:0000313" key="11">
    <source>
        <dbReference type="Proteomes" id="UP000267250"/>
    </source>
</evidence>
<protein>
    <recommendedName>
        <fullName evidence="9">ABC transporter domain-containing protein</fullName>
    </recommendedName>
</protein>
<comment type="similarity">
    <text evidence="2">Belongs to the ABC transporter superfamily.</text>
</comment>
<dbReference type="InterPro" id="IPR003439">
    <property type="entry name" value="ABC_transporter-like_ATP-bd"/>
</dbReference>
<name>A0A3S9SWD2_9FIRM</name>
<comment type="subcellular location">
    <subcellularLocation>
        <location evidence="1">Cell membrane</location>
        <topology evidence="1">Peripheral membrane protein</topology>
    </subcellularLocation>
</comment>
<keyword evidence="4" id="KW-1003">Cell membrane</keyword>
<dbReference type="AlphaFoldDB" id="A0A3S9SWD2"/>
<dbReference type="GO" id="GO:0042626">
    <property type="term" value="F:ATPase-coupled transmembrane transporter activity"/>
    <property type="evidence" value="ECO:0007669"/>
    <property type="project" value="TreeGrafter"/>
</dbReference>
<dbReference type="EMBL" id="CP016379">
    <property type="protein sequence ID" value="AZR72616.1"/>
    <property type="molecule type" value="Genomic_DNA"/>
</dbReference>
<evidence type="ECO:0000259" key="9">
    <source>
        <dbReference type="PROSITE" id="PS50893"/>
    </source>
</evidence>
<dbReference type="PANTHER" id="PTHR43553">
    <property type="entry name" value="HEAVY METAL TRANSPORTER"/>
    <property type="match status" value="1"/>
</dbReference>
<dbReference type="Gene3D" id="3.40.50.300">
    <property type="entry name" value="P-loop containing nucleotide triphosphate hydrolases"/>
    <property type="match status" value="1"/>
</dbReference>
<gene>
    <name evidence="10" type="ORF">BBF96_03965</name>
</gene>
<keyword evidence="6" id="KW-0067">ATP-binding</keyword>
<dbReference type="SUPFAM" id="SSF52540">
    <property type="entry name" value="P-loop containing nucleoside triphosphate hydrolases"/>
    <property type="match status" value="1"/>
</dbReference>
<organism evidence="10 11">
    <name type="scientific">Anoxybacter fermentans</name>
    <dbReference type="NCBI Taxonomy" id="1323375"/>
    <lineage>
        <taxon>Bacteria</taxon>
        <taxon>Bacillati</taxon>
        <taxon>Bacillota</taxon>
        <taxon>Clostridia</taxon>
        <taxon>Halanaerobiales</taxon>
        <taxon>Anoxybacter</taxon>
    </lineage>
</organism>
<evidence type="ECO:0000256" key="2">
    <source>
        <dbReference type="ARBA" id="ARBA00005417"/>
    </source>
</evidence>
<keyword evidence="3" id="KW-0813">Transport</keyword>
<dbReference type="GO" id="GO:0005524">
    <property type="term" value="F:ATP binding"/>
    <property type="evidence" value="ECO:0007669"/>
    <property type="project" value="UniProtKB-KW"/>
</dbReference>
<dbReference type="PROSITE" id="PS50893">
    <property type="entry name" value="ABC_TRANSPORTER_2"/>
    <property type="match status" value="1"/>
</dbReference>
<evidence type="ECO:0000256" key="8">
    <source>
        <dbReference type="ARBA" id="ARBA00023136"/>
    </source>
</evidence>
<dbReference type="InterPro" id="IPR015856">
    <property type="entry name" value="ABC_transpr_CbiO/EcfA_su"/>
</dbReference>
<dbReference type="InterPro" id="IPR050095">
    <property type="entry name" value="ECF_ABC_transporter_ATP-bd"/>
</dbReference>
<dbReference type="CDD" id="cd03225">
    <property type="entry name" value="ABC_cobalt_CbiO_domain1"/>
    <property type="match status" value="1"/>
</dbReference>
<evidence type="ECO:0000256" key="5">
    <source>
        <dbReference type="ARBA" id="ARBA00022741"/>
    </source>
</evidence>
<evidence type="ECO:0000256" key="3">
    <source>
        <dbReference type="ARBA" id="ARBA00022448"/>
    </source>
</evidence>
<feature type="domain" description="ABC transporter" evidence="9">
    <location>
        <begin position="9"/>
        <end position="242"/>
    </location>
</feature>